<reference evidence="1 2" key="1">
    <citation type="submission" date="2023-07" db="EMBL/GenBank/DDBJ databases">
        <title>Genomic Encyclopedia of Type Strains, Phase IV (KMG-IV): sequencing the most valuable type-strain genomes for metagenomic binning, comparative biology and taxonomic classification.</title>
        <authorList>
            <person name="Goeker M."/>
        </authorList>
    </citation>
    <scope>NUCLEOTIDE SEQUENCE [LARGE SCALE GENOMIC DNA]</scope>
    <source>
        <strain evidence="1 2">DSM 1112</strain>
    </source>
</reference>
<evidence type="ECO:0000313" key="1">
    <source>
        <dbReference type="EMBL" id="MDQ0323177.1"/>
    </source>
</evidence>
<sequence>MRSRIRLMDCWLLKVVSKMKDVRVSIMSAILRMAALPAAMAAALSSPVPVNSFAISSALIHTPSS</sequence>
<accession>A0ABU0BZ03</accession>
<comment type="caution">
    <text evidence="1">The sequence shown here is derived from an EMBL/GenBank/DDBJ whole genome shotgun (WGS) entry which is preliminary data.</text>
</comment>
<keyword evidence="2" id="KW-1185">Reference proteome</keyword>
<dbReference type="Proteomes" id="UP001230207">
    <property type="component" value="Unassembled WGS sequence"/>
</dbReference>
<evidence type="ECO:0000313" key="2">
    <source>
        <dbReference type="Proteomes" id="UP001230207"/>
    </source>
</evidence>
<protein>
    <recommendedName>
        <fullName evidence="3">Secreted protein</fullName>
    </recommendedName>
</protein>
<name>A0ABU0BZ03_9HYPH</name>
<dbReference type="EMBL" id="JAUSVF010000003">
    <property type="protein sequence ID" value="MDQ0323177.1"/>
    <property type="molecule type" value="Genomic_DNA"/>
</dbReference>
<evidence type="ECO:0008006" key="3">
    <source>
        <dbReference type="Google" id="ProtNLM"/>
    </source>
</evidence>
<gene>
    <name evidence="1" type="ORF">QO002_005383</name>
</gene>
<organism evidence="1 2">
    <name type="scientific">Pararhizobium capsulatum DSM 1112</name>
    <dbReference type="NCBI Taxonomy" id="1121113"/>
    <lineage>
        <taxon>Bacteria</taxon>
        <taxon>Pseudomonadati</taxon>
        <taxon>Pseudomonadota</taxon>
        <taxon>Alphaproteobacteria</taxon>
        <taxon>Hyphomicrobiales</taxon>
        <taxon>Rhizobiaceae</taxon>
        <taxon>Rhizobium/Agrobacterium group</taxon>
        <taxon>Pararhizobium</taxon>
    </lineage>
</organism>
<proteinExistence type="predicted"/>